<dbReference type="EC" id="1.13.12.3" evidence="3"/>
<feature type="domain" description="Amine oxidase" evidence="7">
    <location>
        <begin position="20"/>
        <end position="455"/>
    </location>
</feature>
<keyword evidence="5" id="KW-0073">Auxin biosynthesis</keyword>
<evidence type="ECO:0000256" key="6">
    <source>
        <dbReference type="ARBA" id="ARBA00047321"/>
    </source>
</evidence>
<keyword evidence="9" id="KW-1185">Reference proteome</keyword>
<dbReference type="OrthoDB" id="337830at2"/>
<name>A0A4V2R1H9_ACICA</name>
<evidence type="ECO:0000256" key="3">
    <source>
        <dbReference type="ARBA" id="ARBA00012535"/>
    </source>
</evidence>
<evidence type="ECO:0000259" key="7">
    <source>
        <dbReference type="Pfam" id="PF01593"/>
    </source>
</evidence>
<dbReference type="GO" id="GO:0009851">
    <property type="term" value="P:auxin biosynthetic process"/>
    <property type="evidence" value="ECO:0007669"/>
    <property type="project" value="UniProtKB-KW"/>
</dbReference>
<evidence type="ECO:0000256" key="2">
    <source>
        <dbReference type="ARBA" id="ARBA00005833"/>
    </source>
</evidence>
<sequence length="457" mass="51175">MHLDSVSPSSDPIVVIGAGIAGLSCAKRLQAAGHQVLLLEAQQRIGGRIHSDQRAEHCFDLGASWIHGIEGNPIWALTQHHHISTVVYNLERSTFYHANGQVFSEAEQQLFEDYIEKIQQRLPTTHADSAFEAVQQILQTLTYPTEEQLAENASTEESPAKESATEIWTEAQLKPMLMAFFQRLAQDPFATTLQQLSADYAQYEGYFAGDEVIFPQGYDQIIQVVAEGLDIIKGVEIEQIHLALDHIQLIDQNQKSYRAAQVVVSVPLGVLKQNRIRFEPTLPAAHTDAIANIGFGSFNKVFLEFEQPLAFRQNAVAGSECDFYLYQGQWYNLLDVSNIYQKPVYLMLFGGEQSTFVDQASDAEVWEWIHASLVANFASIPDQPTQICITRWGKDAYSFGSFSFPLPQHNEHRVTTLNQPIDNRLYFAGEHCSRLYAGTVHGAFLSGLDTAMHIIQA</sequence>
<comment type="catalytic activity">
    <reaction evidence="6">
        <text>L-tryptophan + O2 = indole-3-acetamide + CO2 + H2O</text>
        <dbReference type="Rhea" id="RHEA:16165"/>
        <dbReference type="ChEBI" id="CHEBI:15377"/>
        <dbReference type="ChEBI" id="CHEBI:15379"/>
        <dbReference type="ChEBI" id="CHEBI:16031"/>
        <dbReference type="ChEBI" id="CHEBI:16526"/>
        <dbReference type="ChEBI" id="CHEBI:57912"/>
        <dbReference type="EC" id="1.13.12.3"/>
    </reaction>
</comment>
<evidence type="ECO:0000256" key="1">
    <source>
        <dbReference type="ARBA" id="ARBA00004814"/>
    </source>
</evidence>
<dbReference type="Gene3D" id="3.90.660.10">
    <property type="match status" value="1"/>
</dbReference>
<accession>A0A4V2R1H9</accession>
<dbReference type="Proteomes" id="UP000294963">
    <property type="component" value="Unassembled WGS sequence"/>
</dbReference>
<gene>
    <name evidence="8" type="ORF">EC844_10464</name>
</gene>
<dbReference type="InterPro" id="IPR036188">
    <property type="entry name" value="FAD/NAD-bd_sf"/>
</dbReference>
<evidence type="ECO:0000313" key="9">
    <source>
        <dbReference type="Proteomes" id="UP000294963"/>
    </source>
</evidence>
<protein>
    <recommendedName>
        <fullName evidence="4">Tryptophan 2-monooxygenase</fullName>
        <ecNumber evidence="3">1.13.12.3</ecNumber>
    </recommendedName>
</protein>
<dbReference type="InterPro" id="IPR050281">
    <property type="entry name" value="Flavin_monoamine_oxidase"/>
</dbReference>
<reference evidence="8 9" key="1">
    <citation type="submission" date="2019-03" db="EMBL/GenBank/DDBJ databases">
        <title>Genomic analyses of the natural microbiome of Caenorhabditis elegans.</title>
        <authorList>
            <person name="Samuel B."/>
        </authorList>
    </citation>
    <scope>NUCLEOTIDE SEQUENCE [LARGE SCALE GENOMIC DNA]</scope>
    <source>
        <strain evidence="8 9">JUb89</strain>
    </source>
</reference>
<dbReference type="InterPro" id="IPR002937">
    <property type="entry name" value="Amino_oxidase"/>
</dbReference>
<dbReference type="Pfam" id="PF01593">
    <property type="entry name" value="Amino_oxidase"/>
    <property type="match status" value="1"/>
</dbReference>
<dbReference type="SUPFAM" id="SSF54373">
    <property type="entry name" value="FAD-linked reductases, C-terminal domain"/>
    <property type="match status" value="1"/>
</dbReference>
<comment type="caution">
    <text evidence="8">The sequence shown here is derived from an EMBL/GenBank/DDBJ whole genome shotgun (WGS) entry which is preliminary data.</text>
</comment>
<dbReference type="GO" id="GO:0050361">
    <property type="term" value="F:tryptophan 2-monooxygenase activity"/>
    <property type="evidence" value="ECO:0007669"/>
    <property type="project" value="UniProtKB-EC"/>
</dbReference>
<comment type="pathway">
    <text evidence="1">Plant hormone metabolism; auxin biosynthesis.</text>
</comment>
<evidence type="ECO:0000256" key="4">
    <source>
        <dbReference type="ARBA" id="ARBA00017871"/>
    </source>
</evidence>
<evidence type="ECO:0000313" key="8">
    <source>
        <dbReference type="EMBL" id="TCM68688.1"/>
    </source>
</evidence>
<evidence type="ECO:0000256" key="5">
    <source>
        <dbReference type="ARBA" id="ARBA00023070"/>
    </source>
</evidence>
<dbReference type="SUPFAM" id="SSF51905">
    <property type="entry name" value="FAD/NAD(P)-binding domain"/>
    <property type="match status" value="1"/>
</dbReference>
<dbReference type="EMBL" id="SLVJ01000004">
    <property type="protein sequence ID" value="TCM68688.1"/>
    <property type="molecule type" value="Genomic_DNA"/>
</dbReference>
<dbReference type="AlphaFoldDB" id="A0A4V2R1H9"/>
<dbReference type="Gene3D" id="3.50.50.60">
    <property type="entry name" value="FAD/NAD(P)-binding domain"/>
    <property type="match status" value="1"/>
</dbReference>
<organism evidence="8 9">
    <name type="scientific">Acinetobacter calcoaceticus</name>
    <dbReference type="NCBI Taxonomy" id="471"/>
    <lineage>
        <taxon>Bacteria</taxon>
        <taxon>Pseudomonadati</taxon>
        <taxon>Pseudomonadota</taxon>
        <taxon>Gammaproteobacteria</taxon>
        <taxon>Moraxellales</taxon>
        <taxon>Moraxellaceae</taxon>
        <taxon>Acinetobacter</taxon>
        <taxon>Acinetobacter calcoaceticus/baumannii complex</taxon>
    </lineage>
</organism>
<dbReference type="PANTHER" id="PTHR10742">
    <property type="entry name" value="FLAVIN MONOAMINE OXIDASE"/>
    <property type="match status" value="1"/>
</dbReference>
<comment type="similarity">
    <text evidence="2">Belongs to the tryptophan 2-monooxygenase family.</text>
</comment>
<proteinExistence type="inferred from homology"/>
<dbReference type="PANTHER" id="PTHR10742:SF410">
    <property type="entry name" value="LYSINE-SPECIFIC HISTONE DEMETHYLASE 2"/>
    <property type="match status" value="1"/>
</dbReference>